<dbReference type="GeneTree" id="ENSGT00390000003939"/>
<dbReference type="AlphaFoldDB" id="H2YWT0"/>
<dbReference type="PANTHER" id="PTHR12029:SF11">
    <property type="entry name" value="METHYLTRANSFERASE TARBP1-RELATED"/>
    <property type="match status" value="1"/>
</dbReference>
<name>H2YWT0_CIOSA</name>
<dbReference type="HOGENOM" id="CLU_884372_0_0_1"/>
<reference evidence="2" key="1">
    <citation type="submission" date="2003-08" db="EMBL/GenBank/DDBJ databases">
        <authorList>
            <person name="Birren B."/>
            <person name="Nusbaum C."/>
            <person name="Abebe A."/>
            <person name="Abouelleil A."/>
            <person name="Adekoya E."/>
            <person name="Ait-zahra M."/>
            <person name="Allen N."/>
            <person name="Allen T."/>
            <person name="An P."/>
            <person name="Anderson M."/>
            <person name="Anderson S."/>
            <person name="Arachchi H."/>
            <person name="Armbruster J."/>
            <person name="Bachantsang P."/>
            <person name="Baldwin J."/>
            <person name="Barry A."/>
            <person name="Bayul T."/>
            <person name="Blitshsteyn B."/>
            <person name="Bloom T."/>
            <person name="Blye J."/>
            <person name="Boguslavskiy L."/>
            <person name="Borowsky M."/>
            <person name="Boukhgalter B."/>
            <person name="Brunache A."/>
            <person name="Butler J."/>
            <person name="Calixte N."/>
            <person name="Calvo S."/>
            <person name="Camarata J."/>
            <person name="Campo K."/>
            <person name="Chang J."/>
            <person name="Cheshatsang Y."/>
            <person name="Citroen M."/>
            <person name="Collymore A."/>
            <person name="Considine T."/>
            <person name="Cook A."/>
            <person name="Cooke P."/>
            <person name="Corum B."/>
            <person name="Cuomo C."/>
            <person name="David R."/>
            <person name="Dawoe T."/>
            <person name="Degray S."/>
            <person name="Dodge S."/>
            <person name="Dooley K."/>
            <person name="Dorje P."/>
            <person name="Dorjee K."/>
            <person name="Dorris L."/>
            <person name="Duffey N."/>
            <person name="Dupes A."/>
            <person name="Elkins T."/>
            <person name="Engels R."/>
            <person name="Erickson J."/>
            <person name="Farina A."/>
            <person name="Faro S."/>
            <person name="Ferreira P."/>
            <person name="Fischer H."/>
            <person name="Fitzgerald M."/>
            <person name="Foley K."/>
            <person name="Gage D."/>
            <person name="Galagan J."/>
            <person name="Gearin G."/>
            <person name="Gnerre S."/>
            <person name="Gnirke A."/>
            <person name="Goyette A."/>
            <person name="Graham J."/>
            <person name="Grandbois E."/>
            <person name="Gyaltsen K."/>
            <person name="Hafez N."/>
            <person name="Hagopian D."/>
            <person name="Hagos B."/>
            <person name="Hall J."/>
            <person name="Hatcher B."/>
            <person name="Heller A."/>
            <person name="Higgins H."/>
            <person name="Honan T."/>
            <person name="Horn A."/>
            <person name="Houde N."/>
            <person name="Hughes L."/>
            <person name="Hulme W."/>
            <person name="Husby E."/>
            <person name="Iliev I."/>
            <person name="Jaffe D."/>
            <person name="Jones C."/>
            <person name="Kamal M."/>
            <person name="Kamat A."/>
            <person name="Kamvysselis M."/>
            <person name="Karlsson E."/>
            <person name="Kells C."/>
            <person name="Kieu A."/>
            <person name="Kisner P."/>
            <person name="Kodira C."/>
            <person name="Kulbokas E."/>
            <person name="Labutti K."/>
            <person name="Lama D."/>
            <person name="Landers T."/>
            <person name="Leger J."/>
            <person name="Levine S."/>
            <person name="Lewis D."/>
            <person name="Lewis T."/>
            <person name="Lindblad-toh K."/>
            <person name="Liu X."/>
            <person name="Lokyitsang T."/>
            <person name="Lokyitsang Y."/>
            <person name="Lucien O."/>
            <person name="Lui A."/>
            <person name="Ma L.J."/>
            <person name="Mabbitt R."/>
            <person name="Macdonald J."/>
            <person name="Maclean C."/>
            <person name="Major J."/>
            <person name="Manning J."/>
            <person name="Marabella R."/>
            <person name="Maru K."/>
            <person name="Matthews C."/>
            <person name="Mauceli E."/>
            <person name="Mccarthy M."/>
            <person name="Mcdonough S."/>
            <person name="Mcghee T."/>
            <person name="Meldrim J."/>
            <person name="Meneus L."/>
            <person name="Mesirov J."/>
            <person name="Mihalev A."/>
            <person name="Mihova T."/>
            <person name="Mikkelsen T."/>
            <person name="Mlenga V."/>
            <person name="Moru K."/>
            <person name="Mozes J."/>
            <person name="Mulrain L."/>
            <person name="Munson G."/>
            <person name="Naylor J."/>
            <person name="Newes C."/>
            <person name="Nguyen C."/>
            <person name="Nguyen N."/>
            <person name="Nguyen T."/>
            <person name="Nicol R."/>
            <person name="Nielsen C."/>
            <person name="Nizzari M."/>
            <person name="Norbu C."/>
            <person name="Norbu N."/>
            <person name="O'donnell P."/>
            <person name="Okoawo O."/>
            <person name="O'leary S."/>
            <person name="Omotosho B."/>
            <person name="O'neill K."/>
            <person name="Osman S."/>
            <person name="Parker S."/>
            <person name="Perrin D."/>
            <person name="Phunkhang P."/>
            <person name="Piqani B."/>
            <person name="Purcell S."/>
            <person name="Rachupka T."/>
            <person name="Ramasamy U."/>
            <person name="Rameau R."/>
            <person name="Ray V."/>
            <person name="Raymond C."/>
            <person name="Retta R."/>
            <person name="Richardson S."/>
            <person name="Rise C."/>
            <person name="Rodriguez J."/>
            <person name="Rogers J."/>
            <person name="Rogov P."/>
            <person name="Rutman M."/>
            <person name="Schupbach R."/>
            <person name="Seaman C."/>
            <person name="Settipalli S."/>
            <person name="Sharpe T."/>
            <person name="Sheridan J."/>
            <person name="Sherpa N."/>
            <person name="Shi J."/>
            <person name="Smirnov S."/>
            <person name="Smith C."/>
            <person name="Sougnez C."/>
            <person name="Spencer B."/>
            <person name="Stalker J."/>
            <person name="Stange-thomann N."/>
            <person name="Stavropoulos S."/>
            <person name="Stetson K."/>
            <person name="Stone C."/>
            <person name="Stone S."/>
            <person name="Stubbs M."/>
            <person name="Talamas J."/>
            <person name="Tchuinga P."/>
            <person name="Tenzing P."/>
            <person name="Tesfaye S."/>
            <person name="Theodore J."/>
            <person name="Thoulutsang Y."/>
            <person name="Topham K."/>
            <person name="Towey S."/>
            <person name="Tsamla T."/>
            <person name="Tsomo N."/>
            <person name="Vallee D."/>
            <person name="Vassiliev H."/>
            <person name="Venkataraman V."/>
            <person name="Vinson J."/>
            <person name="Vo A."/>
            <person name="Wade C."/>
            <person name="Wang S."/>
            <person name="Wangchuk T."/>
            <person name="Wangdi T."/>
            <person name="Whittaker C."/>
            <person name="Wilkinson J."/>
            <person name="Wu Y."/>
            <person name="Wyman D."/>
            <person name="Yadav S."/>
            <person name="Yang S."/>
            <person name="Yang X."/>
            <person name="Yeager S."/>
            <person name="Yee E."/>
            <person name="Young G."/>
            <person name="Zainoun J."/>
            <person name="Zembeck L."/>
            <person name="Zimmer A."/>
            <person name="Zody M."/>
            <person name="Lander E."/>
        </authorList>
    </citation>
    <scope>NUCLEOTIDE SEQUENCE [LARGE SCALE GENOMIC DNA]</scope>
</reference>
<reference evidence="1" key="3">
    <citation type="submission" date="2025-09" db="UniProtKB">
        <authorList>
            <consortium name="Ensembl"/>
        </authorList>
    </citation>
    <scope>IDENTIFICATION</scope>
</reference>
<dbReference type="GO" id="GO:0016423">
    <property type="term" value="F:tRNA (guanine) methyltransferase activity"/>
    <property type="evidence" value="ECO:0007669"/>
    <property type="project" value="TreeGrafter"/>
</dbReference>
<accession>H2YWT0</accession>
<evidence type="ECO:0000313" key="2">
    <source>
        <dbReference type="Proteomes" id="UP000007875"/>
    </source>
</evidence>
<organism evidence="1 2">
    <name type="scientific">Ciona savignyi</name>
    <name type="common">Pacific transparent sea squirt</name>
    <dbReference type="NCBI Taxonomy" id="51511"/>
    <lineage>
        <taxon>Eukaryota</taxon>
        <taxon>Metazoa</taxon>
        <taxon>Chordata</taxon>
        <taxon>Tunicata</taxon>
        <taxon>Ascidiacea</taxon>
        <taxon>Phlebobranchia</taxon>
        <taxon>Cionidae</taxon>
        <taxon>Ciona</taxon>
    </lineage>
</organism>
<evidence type="ECO:0000313" key="1">
    <source>
        <dbReference type="Ensembl" id="ENSCSAVP00000009791.1"/>
    </source>
</evidence>
<protein>
    <submittedName>
        <fullName evidence="1">Uncharacterized protein</fullName>
    </submittedName>
</protein>
<dbReference type="InterPro" id="IPR045330">
    <property type="entry name" value="TRM3/TARBP1"/>
</dbReference>
<dbReference type="Ensembl" id="ENSCSAVT00000009909.1">
    <property type="protein sequence ID" value="ENSCSAVP00000009791.1"/>
    <property type="gene ID" value="ENSCSAVG00000005745.1"/>
</dbReference>
<keyword evidence="2" id="KW-1185">Reference proteome</keyword>
<sequence length="315" mass="35817">KSGVLNEPIQSCAQFWLNKKTILLFINGNQKHEPKLSNPNKPFLDHFVQILESSKHNDKICVEFTSALNHSEFLIHCLTYSPAPTKDNKSTNQAILHALTLDDAFSPNSFTSADTEVNLTAIEVLFNLEPNNIDHQTFGWVQLEKLLNFDQTITQSKPRQHFNSPTHLVRQKTWQSLILLLRFVPKDKSLGLVSELAQRLAQDMQASVRHLMEWSLALLVFRFPATESVVFGILNSNVQGKKCPVFSSICSCLTIALLVGLCKVKTQSFEIWDRYFSNLINAAIPWCMTQHFSVRLYASAVLLRGKILYSDHGRY</sequence>
<reference evidence="1" key="2">
    <citation type="submission" date="2025-08" db="UniProtKB">
        <authorList>
            <consortium name="Ensembl"/>
        </authorList>
    </citation>
    <scope>IDENTIFICATION</scope>
</reference>
<dbReference type="PANTHER" id="PTHR12029">
    <property type="entry name" value="RNA METHYLTRANSFERASE"/>
    <property type="match status" value="1"/>
</dbReference>
<dbReference type="Proteomes" id="UP000007875">
    <property type="component" value="Unassembled WGS sequence"/>
</dbReference>
<dbReference type="GO" id="GO:0030488">
    <property type="term" value="P:tRNA methylation"/>
    <property type="evidence" value="ECO:0007669"/>
    <property type="project" value="TreeGrafter"/>
</dbReference>
<proteinExistence type="predicted"/>